<feature type="domain" description="AB hydrolase-1" evidence="2">
    <location>
        <begin position="76"/>
        <end position="191"/>
    </location>
</feature>
<feature type="region of interest" description="Disordered" evidence="1">
    <location>
        <begin position="318"/>
        <end position="342"/>
    </location>
</feature>
<sequence length="423" mass="45370">MLPKLFDGVVDAAQGVAETVQALPRAATHLARATTASAKVANPNQALPPGLIIPVPGHGEMFVRDTHPHGGGRRGTLLLLHGWLAASDTNWWSLYEPLRQAGWRVIAIDVRGHGRGLRAHGAFRLSDCADDCAALLQVLAPGPVVVVGYSMGGAIAQILAHRHAEMLRGMVLVATAAEWRAAPQLRAAWYLMGAMQLGWRLTPRRAWSQVMNLLYGGKAPDWFAGELARGAPWDIAEAGREMGRYDAREWLREVRVPSAVIATTHDALVPISRQRTLARALGAPVIEIEAGHMVALTNPRQLNGALQGALELIVPGSRAHRQGASRTNHRQPTLARGDRGDDVGDAQRLLSAAGESCGQIDGIFGPATAAAVARFQAAKRLRKTGKVDRATWTVLAGVPRNRARAARAQRPPGDFEAPKLVVL</sequence>
<gene>
    <name evidence="4" type="ORF">DLM65_05120</name>
</gene>
<evidence type="ECO:0000256" key="1">
    <source>
        <dbReference type="SAM" id="MobiDB-lite"/>
    </source>
</evidence>
<evidence type="ECO:0000259" key="2">
    <source>
        <dbReference type="Pfam" id="PF00561"/>
    </source>
</evidence>
<dbReference type="AlphaFoldDB" id="A0A2W5ZFN1"/>
<evidence type="ECO:0000313" key="5">
    <source>
        <dbReference type="Proteomes" id="UP000248724"/>
    </source>
</evidence>
<protein>
    <recommendedName>
        <fullName evidence="6">AB hydrolase-1 domain-containing protein</fullName>
    </recommendedName>
</protein>
<dbReference type="EMBL" id="QHBU01000093">
    <property type="protein sequence ID" value="PZR81815.1"/>
    <property type="molecule type" value="Genomic_DNA"/>
</dbReference>
<evidence type="ECO:0000313" key="4">
    <source>
        <dbReference type="EMBL" id="PZR81815.1"/>
    </source>
</evidence>
<reference evidence="4 5" key="1">
    <citation type="journal article" date="2017" name="Nature">
        <title>Atmospheric trace gases support primary production in Antarctic desert surface soil.</title>
        <authorList>
            <person name="Ji M."/>
            <person name="Greening C."/>
            <person name="Vanwonterghem I."/>
            <person name="Carere C.R."/>
            <person name="Bay S.K."/>
            <person name="Steen J.A."/>
            <person name="Montgomery K."/>
            <person name="Lines T."/>
            <person name="Beardall J."/>
            <person name="van Dorst J."/>
            <person name="Snape I."/>
            <person name="Stott M.B."/>
            <person name="Hugenholtz P."/>
            <person name="Ferrari B.C."/>
        </authorList>
    </citation>
    <scope>NUCLEOTIDE SEQUENCE [LARGE SCALE GENOMIC DNA]</scope>
    <source>
        <strain evidence="4">RRmetagenome_bin12</strain>
    </source>
</reference>
<name>A0A2W5ZFN1_9BACT</name>
<dbReference type="Gene3D" id="1.10.101.10">
    <property type="entry name" value="PGBD-like superfamily/PGBD"/>
    <property type="match status" value="1"/>
</dbReference>
<feature type="compositionally biased region" description="Basic residues" evidence="1">
    <location>
        <begin position="318"/>
        <end position="329"/>
    </location>
</feature>
<comment type="caution">
    <text evidence="4">The sequence shown here is derived from an EMBL/GenBank/DDBJ whole genome shotgun (WGS) entry which is preliminary data.</text>
</comment>
<dbReference type="InterPro" id="IPR000073">
    <property type="entry name" value="AB_hydrolase_1"/>
</dbReference>
<dbReference type="Proteomes" id="UP000248724">
    <property type="component" value="Unassembled WGS sequence"/>
</dbReference>
<dbReference type="InterPro" id="IPR029058">
    <property type="entry name" value="AB_hydrolase_fold"/>
</dbReference>
<dbReference type="InterPro" id="IPR036365">
    <property type="entry name" value="PGBD-like_sf"/>
</dbReference>
<dbReference type="Pfam" id="PF00561">
    <property type="entry name" value="Abhydrolase_1"/>
    <property type="match status" value="1"/>
</dbReference>
<evidence type="ECO:0000259" key="3">
    <source>
        <dbReference type="Pfam" id="PF01471"/>
    </source>
</evidence>
<dbReference type="InterPro" id="IPR036366">
    <property type="entry name" value="PGBDSf"/>
</dbReference>
<feature type="domain" description="Peptidoglycan binding-like" evidence="3">
    <location>
        <begin position="339"/>
        <end position="395"/>
    </location>
</feature>
<dbReference type="SUPFAM" id="SSF53474">
    <property type="entry name" value="alpha/beta-Hydrolases"/>
    <property type="match status" value="1"/>
</dbReference>
<proteinExistence type="predicted"/>
<accession>A0A2W5ZFN1</accession>
<dbReference type="InterPro" id="IPR002477">
    <property type="entry name" value="Peptidoglycan-bd-like"/>
</dbReference>
<dbReference type="PANTHER" id="PTHR43798">
    <property type="entry name" value="MONOACYLGLYCEROL LIPASE"/>
    <property type="match status" value="1"/>
</dbReference>
<dbReference type="PRINTS" id="PR00111">
    <property type="entry name" value="ABHYDROLASE"/>
</dbReference>
<dbReference type="Pfam" id="PF01471">
    <property type="entry name" value="PG_binding_1"/>
    <property type="match status" value="1"/>
</dbReference>
<organism evidence="4 5">
    <name type="scientific">Candidatus Aeolococcus gillhamiae</name>
    <dbReference type="NCBI Taxonomy" id="3127015"/>
    <lineage>
        <taxon>Bacteria</taxon>
        <taxon>Bacillati</taxon>
        <taxon>Candidatus Dormiibacterota</taxon>
        <taxon>Candidatus Dormibacteria</taxon>
        <taxon>Candidatus Aeolococcales</taxon>
        <taxon>Candidatus Aeolococcaceae</taxon>
        <taxon>Candidatus Aeolococcus</taxon>
    </lineage>
</organism>
<dbReference type="GO" id="GO:0016020">
    <property type="term" value="C:membrane"/>
    <property type="evidence" value="ECO:0007669"/>
    <property type="project" value="TreeGrafter"/>
</dbReference>
<dbReference type="Gene3D" id="3.40.50.1820">
    <property type="entry name" value="alpha/beta hydrolase"/>
    <property type="match status" value="1"/>
</dbReference>
<dbReference type="SUPFAM" id="SSF47090">
    <property type="entry name" value="PGBD-like"/>
    <property type="match status" value="1"/>
</dbReference>
<dbReference type="PANTHER" id="PTHR43798:SF33">
    <property type="entry name" value="HYDROLASE, PUTATIVE (AFU_ORTHOLOGUE AFUA_2G14860)-RELATED"/>
    <property type="match status" value="1"/>
</dbReference>
<evidence type="ECO:0008006" key="6">
    <source>
        <dbReference type="Google" id="ProtNLM"/>
    </source>
</evidence>
<dbReference type="InterPro" id="IPR050266">
    <property type="entry name" value="AB_hydrolase_sf"/>
</dbReference>